<dbReference type="Gene3D" id="1.10.10.60">
    <property type="entry name" value="Homeodomain-like"/>
    <property type="match status" value="1"/>
</dbReference>
<gene>
    <name evidence="10" type="ORF">HYD_5040</name>
</gene>
<dbReference type="InterPro" id="IPR058031">
    <property type="entry name" value="AAA_lid_NorR"/>
</dbReference>
<dbReference type="InterPro" id="IPR027417">
    <property type="entry name" value="P-loop_NTPase"/>
</dbReference>
<dbReference type="PROSITE" id="PS50045">
    <property type="entry name" value="SIGMA54_INTERACT_4"/>
    <property type="match status" value="1"/>
</dbReference>
<dbReference type="InterPro" id="IPR001789">
    <property type="entry name" value="Sig_transdc_resp-reg_receiver"/>
</dbReference>
<accession>A0ABN6L3C4</accession>
<evidence type="ECO:0000313" key="10">
    <source>
        <dbReference type="EMBL" id="BDB96371.1"/>
    </source>
</evidence>
<feature type="domain" description="Sigma-54 factor interaction" evidence="8">
    <location>
        <begin position="147"/>
        <end position="353"/>
    </location>
</feature>
<protein>
    <submittedName>
        <fullName evidence="10">Sigma-54-dependent Fis family transcriptional regulator</fullName>
    </submittedName>
</protein>
<evidence type="ECO:0000256" key="5">
    <source>
        <dbReference type="ARBA" id="ARBA00023015"/>
    </source>
</evidence>
<evidence type="ECO:0000256" key="6">
    <source>
        <dbReference type="ARBA" id="ARBA00023163"/>
    </source>
</evidence>
<feature type="modified residue" description="4-aspartylphosphate" evidence="7">
    <location>
        <position position="55"/>
    </location>
</feature>
<evidence type="ECO:0000256" key="7">
    <source>
        <dbReference type="PROSITE-ProRule" id="PRU00169"/>
    </source>
</evidence>
<dbReference type="InterPro" id="IPR011006">
    <property type="entry name" value="CheY-like_superfamily"/>
</dbReference>
<evidence type="ECO:0000259" key="8">
    <source>
        <dbReference type="PROSITE" id="PS50045"/>
    </source>
</evidence>
<keyword evidence="2" id="KW-0547">Nucleotide-binding</keyword>
<evidence type="ECO:0000313" key="11">
    <source>
        <dbReference type="Proteomes" id="UP001320209"/>
    </source>
</evidence>
<dbReference type="Gene3D" id="3.40.50.2300">
    <property type="match status" value="1"/>
</dbReference>
<evidence type="ECO:0000256" key="1">
    <source>
        <dbReference type="ARBA" id="ARBA00022553"/>
    </source>
</evidence>
<dbReference type="Proteomes" id="UP001320209">
    <property type="component" value="Chromosome"/>
</dbReference>
<keyword evidence="4" id="KW-0902">Two-component regulatory system</keyword>
<dbReference type="InterPro" id="IPR009057">
    <property type="entry name" value="Homeodomain-like_sf"/>
</dbReference>
<dbReference type="PANTHER" id="PTHR32071">
    <property type="entry name" value="TRANSCRIPTIONAL REGULATORY PROTEIN"/>
    <property type="match status" value="1"/>
</dbReference>
<dbReference type="PROSITE" id="PS50007">
    <property type="entry name" value="PIPLC_X_DOMAIN"/>
    <property type="match status" value="1"/>
</dbReference>
<reference evidence="10" key="1">
    <citation type="submission" date="2021-10" db="EMBL/GenBank/DDBJ databases">
        <title>Genome Sequence of The Candidatus Hydrogeosomobacter endosymbioticus, an Intracellular Bacterial Symbiont of the Anaerobic Ciliate GW7.</title>
        <authorList>
            <person name="Shiohama Y."/>
            <person name="Shinzato N."/>
        </authorList>
    </citation>
    <scope>NUCLEOTIDE SEQUENCE [LARGE SCALE GENOMIC DNA]</scope>
    <source>
        <strain evidence="10">200920</strain>
    </source>
</reference>
<dbReference type="Pfam" id="PF25601">
    <property type="entry name" value="AAA_lid_14"/>
    <property type="match status" value="1"/>
</dbReference>
<dbReference type="PANTHER" id="PTHR32071:SF17">
    <property type="entry name" value="TRANSCRIPTIONAL REGULATOR (NTRC FAMILY)"/>
    <property type="match status" value="1"/>
</dbReference>
<dbReference type="SMART" id="SM00448">
    <property type="entry name" value="REC"/>
    <property type="match status" value="1"/>
</dbReference>
<dbReference type="RefSeq" id="WP_236864689.1">
    <property type="nucleotide sequence ID" value="NZ_AP025225.1"/>
</dbReference>
<evidence type="ECO:0000259" key="9">
    <source>
        <dbReference type="PROSITE" id="PS50110"/>
    </source>
</evidence>
<evidence type="ECO:0000256" key="4">
    <source>
        <dbReference type="ARBA" id="ARBA00023012"/>
    </source>
</evidence>
<proteinExistence type="predicted"/>
<keyword evidence="11" id="KW-1185">Reference proteome</keyword>
<dbReference type="Pfam" id="PF02954">
    <property type="entry name" value="HTH_8"/>
    <property type="match status" value="1"/>
</dbReference>
<dbReference type="SUPFAM" id="SSF46689">
    <property type="entry name" value="Homeodomain-like"/>
    <property type="match status" value="1"/>
</dbReference>
<dbReference type="Pfam" id="PF00072">
    <property type="entry name" value="Response_reg"/>
    <property type="match status" value="1"/>
</dbReference>
<dbReference type="SUPFAM" id="SSF52172">
    <property type="entry name" value="CheY-like"/>
    <property type="match status" value="1"/>
</dbReference>
<feature type="domain" description="Response regulatory" evidence="9">
    <location>
        <begin position="7"/>
        <end position="122"/>
    </location>
</feature>
<organism evidence="10 11">
    <name type="scientific">Candidatus Hydrogenosomobacter endosymbioticus</name>
    <dbReference type="NCBI Taxonomy" id="2558174"/>
    <lineage>
        <taxon>Bacteria</taxon>
        <taxon>Pseudomonadati</taxon>
        <taxon>Pseudomonadota</taxon>
        <taxon>Alphaproteobacteria</taxon>
        <taxon>Holosporales</taxon>
        <taxon>Holosporaceae</taxon>
        <taxon>Candidatus Hydrogenosomobacter</taxon>
    </lineage>
</organism>
<dbReference type="Gene3D" id="1.10.8.60">
    <property type="match status" value="1"/>
</dbReference>
<evidence type="ECO:0000256" key="3">
    <source>
        <dbReference type="ARBA" id="ARBA00022840"/>
    </source>
</evidence>
<keyword evidence="5" id="KW-0805">Transcription regulation</keyword>
<evidence type="ECO:0000256" key="2">
    <source>
        <dbReference type="ARBA" id="ARBA00022741"/>
    </source>
</evidence>
<keyword evidence="6" id="KW-0804">Transcription</keyword>
<dbReference type="EMBL" id="AP025225">
    <property type="protein sequence ID" value="BDB96371.1"/>
    <property type="molecule type" value="Genomic_DNA"/>
</dbReference>
<dbReference type="Pfam" id="PF14532">
    <property type="entry name" value="Sigma54_activ_2"/>
    <property type="match status" value="1"/>
</dbReference>
<dbReference type="Gene3D" id="3.40.50.300">
    <property type="entry name" value="P-loop containing nucleotide triphosphate hydrolases"/>
    <property type="match status" value="1"/>
</dbReference>
<sequence length="447" mass="49961">MSSNKDRVLIIDDEKQICLSLKGILEDEGYEVQYAFSPEAAEKLLSFGFSVVLLDVWFGKDSWDGVHFLDTIIREYRDVPIIVMSGHGTFDMAVRAIKKGAYDFIEKPFDVDKLLMSIKRVIEVGRLRKEKTEEFVEKDLYDLSFVFLEDSKPIGCVKEEISKAAAIDSRVLILGEVGTAKKEIARAVHNNSSRKSKRICFFSAASDSDAMNNILKKEPEPGGTLVACGVEHFSQKAQDSFLDFLEKRGALPGGNKIRVICAADGRKLEERLISRTFRRDLYDKLSSFVIKTVPLREMGSLIPSFAKHIADNYTKKIGIGDISFSSSAIMALSIFSWPGNFYSLINSVSYAVLSAYIRSRDEISVDDLPFEVRSTAEMFSDKSGSAQVIDLLSMPIAKARAVFEYRYIRAQIAAFSGNISSAANVIGMERSALHRKYASLKKKMEEA</sequence>
<dbReference type="PROSITE" id="PS50110">
    <property type="entry name" value="RESPONSE_REGULATORY"/>
    <property type="match status" value="1"/>
</dbReference>
<dbReference type="InterPro" id="IPR002078">
    <property type="entry name" value="Sigma_54_int"/>
</dbReference>
<name>A0ABN6L3C4_9PROT</name>
<keyword evidence="3" id="KW-0067">ATP-binding</keyword>
<keyword evidence="1 7" id="KW-0597">Phosphoprotein</keyword>
<dbReference type="InterPro" id="IPR002197">
    <property type="entry name" value="HTH_Fis"/>
</dbReference>
<dbReference type="SUPFAM" id="SSF52540">
    <property type="entry name" value="P-loop containing nucleoside triphosphate hydrolases"/>
    <property type="match status" value="1"/>
</dbReference>